<dbReference type="KEGG" id="rti:DC20_16135"/>
<keyword evidence="2" id="KW-1185">Reference proteome</keyword>
<sequence>MERRNVNTGKSTLSQLLEPGSKLEIHNNAVVKDNRLLFFRNEGKYSNMFDIYDLINQSCQLEFCLRLGLFLNLLSP</sequence>
<evidence type="ECO:0000313" key="1">
    <source>
        <dbReference type="EMBL" id="ALJ00217.1"/>
    </source>
</evidence>
<dbReference type="AlphaFoldDB" id="A0A0N7HWU4"/>
<organism evidence="1 2">
    <name type="scientific">Rufibacter tibetensis</name>
    <dbReference type="NCBI Taxonomy" id="512763"/>
    <lineage>
        <taxon>Bacteria</taxon>
        <taxon>Pseudomonadati</taxon>
        <taxon>Bacteroidota</taxon>
        <taxon>Cytophagia</taxon>
        <taxon>Cytophagales</taxon>
        <taxon>Hymenobacteraceae</taxon>
        <taxon>Rufibacter</taxon>
    </lineage>
</organism>
<accession>A0A0N7HWU4</accession>
<dbReference type="EMBL" id="CP012643">
    <property type="protein sequence ID" value="ALJ00217.1"/>
    <property type="molecule type" value="Genomic_DNA"/>
</dbReference>
<gene>
    <name evidence="1" type="ORF">DC20_16135</name>
</gene>
<reference evidence="1 2" key="1">
    <citation type="submission" date="2015-08" db="EMBL/GenBank/DDBJ databases">
        <title>Complete genome sequence of Rufibacter tibetensis strain 1351t, a radiation-resistant bacterium from tibet plateau.</title>
        <authorList>
            <person name="Dai J."/>
        </authorList>
    </citation>
    <scope>NUCLEOTIDE SEQUENCE [LARGE SCALE GENOMIC DNA]</scope>
    <source>
        <strain evidence="1 2">1351</strain>
    </source>
</reference>
<proteinExistence type="predicted"/>
<dbReference type="Proteomes" id="UP000061382">
    <property type="component" value="Chromosome"/>
</dbReference>
<evidence type="ECO:0000313" key="2">
    <source>
        <dbReference type="Proteomes" id="UP000061382"/>
    </source>
</evidence>
<dbReference type="PATRIC" id="fig|512763.3.peg.3551"/>
<name>A0A0N7HWU4_9BACT</name>
<protein>
    <submittedName>
        <fullName evidence="1">Uncharacterized protein</fullName>
    </submittedName>
</protein>